<reference evidence="1 2" key="1">
    <citation type="submission" date="2012-04" db="EMBL/GenBank/DDBJ databases">
        <title>The Genome Sequence of Saprolegnia declina VS20.</title>
        <authorList>
            <consortium name="The Broad Institute Genome Sequencing Platform"/>
            <person name="Russ C."/>
            <person name="Nusbaum C."/>
            <person name="Tyler B."/>
            <person name="van West P."/>
            <person name="Dieguez-Uribeondo J."/>
            <person name="de Bruijn I."/>
            <person name="Tripathy S."/>
            <person name="Jiang R."/>
            <person name="Young S.K."/>
            <person name="Zeng Q."/>
            <person name="Gargeya S."/>
            <person name="Fitzgerald M."/>
            <person name="Haas B."/>
            <person name="Abouelleil A."/>
            <person name="Alvarado L."/>
            <person name="Arachchi H.M."/>
            <person name="Berlin A."/>
            <person name="Chapman S.B."/>
            <person name="Goldberg J."/>
            <person name="Griggs A."/>
            <person name="Gujja S."/>
            <person name="Hansen M."/>
            <person name="Howarth C."/>
            <person name="Imamovic A."/>
            <person name="Larimer J."/>
            <person name="McCowen C."/>
            <person name="Montmayeur A."/>
            <person name="Murphy C."/>
            <person name="Neiman D."/>
            <person name="Pearson M."/>
            <person name="Priest M."/>
            <person name="Roberts A."/>
            <person name="Saif S."/>
            <person name="Shea T."/>
            <person name="Sisk P."/>
            <person name="Sykes S."/>
            <person name="Wortman J."/>
            <person name="Nusbaum C."/>
            <person name="Birren B."/>
        </authorList>
    </citation>
    <scope>NUCLEOTIDE SEQUENCE [LARGE SCALE GENOMIC DNA]</scope>
    <source>
        <strain evidence="1 2">VS20</strain>
    </source>
</reference>
<accession>T0PIA0</accession>
<gene>
    <name evidence="1" type="ORF">SDRG_17020</name>
</gene>
<dbReference type="Proteomes" id="UP000030762">
    <property type="component" value="Unassembled WGS sequence"/>
</dbReference>
<dbReference type="GeneID" id="19957747"/>
<keyword evidence="2" id="KW-1185">Reference proteome</keyword>
<dbReference type="AlphaFoldDB" id="T0PIA0"/>
<dbReference type="VEuPathDB" id="FungiDB:SDRG_17020"/>
<dbReference type="OrthoDB" id="105827at2759"/>
<dbReference type="EMBL" id="JH767310">
    <property type="protein sequence ID" value="EQC25094.1"/>
    <property type="molecule type" value="Genomic_DNA"/>
</dbReference>
<sequence length="106" mass="11521">MQIQLADLLPLRGCVYRSGAKRCTAEPCPRVALLRAPDGEAVHQEVMNVILVHVCYGGGIAIAVASTGPASLSLRGSRTAHFKILLRLSEAIIFYVRKQDTILLHL</sequence>
<dbReference type="InParanoid" id="T0PIA0"/>
<proteinExistence type="predicted"/>
<dbReference type="RefSeq" id="XP_008621475.1">
    <property type="nucleotide sequence ID" value="XM_008623253.1"/>
</dbReference>
<evidence type="ECO:0000313" key="1">
    <source>
        <dbReference type="EMBL" id="EQC25094.1"/>
    </source>
</evidence>
<organism evidence="1 2">
    <name type="scientific">Saprolegnia diclina (strain VS20)</name>
    <dbReference type="NCBI Taxonomy" id="1156394"/>
    <lineage>
        <taxon>Eukaryota</taxon>
        <taxon>Sar</taxon>
        <taxon>Stramenopiles</taxon>
        <taxon>Oomycota</taxon>
        <taxon>Saprolegniomycetes</taxon>
        <taxon>Saprolegniales</taxon>
        <taxon>Saprolegniaceae</taxon>
        <taxon>Saprolegnia</taxon>
    </lineage>
</organism>
<protein>
    <submittedName>
        <fullName evidence="1">Uncharacterized protein</fullName>
    </submittedName>
</protein>
<name>T0PIA0_SAPDV</name>
<evidence type="ECO:0000313" key="2">
    <source>
        <dbReference type="Proteomes" id="UP000030762"/>
    </source>
</evidence>